<keyword evidence="6 10" id="KW-0460">Magnesium</keyword>
<feature type="compositionally biased region" description="Gly residues" evidence="11">
    <location>
        <begin position="610"/>
        <end position="622"/>
    </location>
</feature>
<dbReference type="NCBIfam" id="TIGR00575">
    <property type="entry name" value="dnlj"/>
    <property type="match status" value="1"/>
</dbReference>
<dbReference type="GO" id="GO:0006260">
    <property type="term" value="P:DNA replication"/>
    <property type="evidence" value="ECO:0007669"/>
    <property type="project" value="UniProtKB-KW"/>
</dbReference>
<reference evidence="13 14" key="1">
    <citation type="submission" date="2017-03" db="EMBL/GenBank/DDBJ databases">
        <title>Draft genome sequence of Streptomyces scabrisporus NF3, endophyte isolated from Amphipterygium adstringens.</title>
        <authorList>
            <person name="Vazquez M."/>
            <person name="Ceapa C.D."/>
            <person name="Rodriguez Luna D."/>
            <person name="Sanchez Esquivel S."/>
        </authorList>
    </citation>
    <scope>NUCLEOTIDE SEQUENCE [LARGE SCALE GENOMIC DNA]</scope>
    <source>
        <strain evidence="13 14">NF3</strain>
    </source>
</reference>
<gene>
    <name evidence="10" type="primary">ligA</name>
    <name evidence="13" type="ORF">B4N89_33135</name>
</gene>
<dbReference type="OrthoDB" id="9759736at2"/>
<dbReference type="InterPro" id="IPR010994">
    <property type="entry name" value="RuvA_2-like"/>
</dbReference>
<keyword evidence="7 10" id="KW-0520">NAD</keyword>
<name>A0A1T3NQR8_9ACTN</name>
<dbReference type="SUPFAM" id="SSF47781">
    <property type="entry name" value="RuvA domain 2-like"/>
    <property type="match status" value="1"/>
</dbReference>
<dbReference type="Pfam" id="PF01653">
    <property type="entry name" value="DNA_ligase_aden"/>
    <property type="match status" value="1"/>
</dbReference>
<feature type="region of interest" description="Disordered" evidence="11">
    <location>
        <begin position="594"/>
        <end position="629"/>
    </location>
</feature>
<evidence type="ECO:0000259" key="12">
    <source>
        <dbReference type="PROSITE" id="PS50172"/>
    </source>
</evidence>
<dbReference type="GO" id="GO:0003911">
    <property type="term" value="F:DNA ligase (NAD+) activity"/>
    <property type="evidence" value="ECO:0007669"/>
    <property type="project" value="UniProtKB-UniRule"/>
</dbReference>
<feature type="binding site" evidence="10">
    <location>
        <position position="177"/>
    </location>
    <ligand>
        <name>NAD(+)</name>
        <dbReference type="ChEBI" id="CHEBI:57540"/>
    </ligand>
</feature>
<feature type="binding site" evidence="10">
    <location>
        <begin position="89"/>
        <end position="90"/>
    </location>
    <ligand>
        <name>NAD(+)</name>
        <dbReference type="ChEBI" id="CHEBI:57540"/>
    </ligand>
</feature>
<comment type="function">
    <text evidence="10">DNA ligase that catalyzes the formation of phosphodiester linkages between 5'-phosphoryl and 3'-hydroxyl groups in double-stranded DNA using NAD as a coenzyme and as the energy source for the reaction. It is essential for DNA replication and repair of damaged DNA.</text>
</comment>
<dbReference type="InterPro" id="IPR001357">
    <property type="entry name" value="BRCT_dom"/>
</dbReference>
<feature type="binding site" evidence="10">
    <location>
        <position position="424"/>
    </location>
    <ligand>
        <name>Zn(2+)</name>
        <dbReference type="ChEBI" id="CHEBI:29105"/>
    </ligand>
</feature>
<dbReference type="Pfam" id="PF03120">
    <property type="entry name" value="OB_DNA_ligase"/>
    <property type="match status" value="1"/>
</dbReference>
<dbReference type="CDD" id="cd17748">
    <property type="entry name" value="BRCT_DNA_ligase_like"/>
    <property type="match status" value="1"/>
</dbReference>
<feature type="binding site" evidence="10">
    <location>
        <position position="327"/>
    </location>
    <ligand>
        <name>NAD(+)</name>
        <dbReference type="ChEBI" id="CHEBI:57540"/>
    </ligand>
</feature>
<feature type="binding site" evidence="10">
    <location>
        <position position="303"/>
    </location>
    <ligand>
        <name>NAD(+)</name>
        <dbReference type="ChEBI" id="CHEBI:57540"/>
    </ligand>
</feature>
<accession>A0A1T3NQR8</accession>
<feature type="binding site" evidence="10">
    <location>
        <begin position="41"/>
        <end position="45"/>
    </location>
    <ligand>
        <name>NAD(+)</name>
        <dbReference type="ChEBI" id="CHEBI:57540"/>
    </ligand>
</feature>
<evidence type="ECO:0000256" key="10">
    <source>
        <dbReference type="HAMAP-Rule" id="MF_01588"/>
    </source>
</evidence>
<dbReference type="Gene3D" id="3.30.470.30">
    <property type="entry name" value="DNA ligase/mRNA capping enzyme"/>
    <property type="match status" value="1"/>
</dbReference>
<evidence type="ECO:0000256" key="8">
    <source>
        <dbReference type="ARBA" id="ARBA00023204"/>
    </source>
</evidence>
<dbReference type="InterPro" id="IPR001679">
    <property type="entry name" value="DNA_ligase"/>
</dbReference>
<dbReference type="GO" id="GO:0006281">
    <property type="term" value="P:DNA repair"/>
    <property type="evidence" value="ECO:0007669"/>
    <property type="project" value="UniProtKB-KW"/>
</dbReference>
<feature type="compositionally biased region" description="Low complexity" evidence="11">
    <location>
        <begin position="594"/>
        <end position="609"/>
    </location>
</feature>
<dbReference type="InterPro" id="IPR013840">
    <property type="entry name" value="DNAligase_N"/>
</dbReference>
<evidence type="ECO:0000256" key="9">
    <source>
        <dbReference type="ARBA" id="ARBA00034005"/>
    </source>
</evidence>
<keyword evidence="2 10" id="KW-0235">DNA replication</keyword>
<dbReference type="InterPro" id="IPR036420">
    <property type="entry name" value="BRCT_dom_sf"/>
</dbReference>
<dbReference type="Pfam" id="PF12826">
    <property type="entry name" value="HHH_2"/>
    <property type="match status" value="1"/>
</dbReference>
<dbReference type="EMBL" id="MWQN01000002">
    <property type="protein sequence ID" value="OPC78961.1"/>
    <property type="molecule type" value="Genomic_DNA"/>
</dbReference>
<evidence type="ECO:0000256" key="1">
    <source>
        <dbReference type="ARBA" id="ARBA00022598"/>
    </source>
</evidence>
<dbReference type="PROSITE" id="PS01055">
    <property type="entry name" value="DNA_LIGASE_N1"/>
    <property type="match status" value="1"/>
</dbReference>
<feature type="binding site" evidence="10">
    <location>
        <position position="143"/>
    </location>
    <ligand>
        <name>NAD(+)</name>
        <dbReference type="ChEBI" id="CHEBI:57540"/>
    </ligand>
</feature>
<keyword evidence="14" id="KW-1185">Reference proteome</keyword>
<comment type="caution">
    <text evidence="10">Lacks conserved residue(s) required for the propagation of feature annotation.</text>
</comment>
<keyword evidence="8 10" id="KW-0234">DNA repair</keyword>
<keyword evidence="10" id="KW-0464">Manganese</keyword>
<evidence type="ECO:0000313" key="13">
    <source>
        <dbReference type="EMBL" id="OPC78961.1"/>
    </source>
</evidence>
<sequence>MIDTPAPAAVLADFDAYTQAVAAVADAARAYYGGAESTVDDDTYDRLLRGIEAYERAHPEHAVAESPVGKVAAGALPGGDVPHTVPMLSLDNVFDPEGLTAWAALLERRLGRAPAALTVEPKMDGLAVAVRYREGRLDRLITRGDGIAGEDVSHAIGTIVGLPERLAEPVSIEVRGEVLLTAEQFEAANDIRREFGASVFANPRGGAAGTLRAKDRPYVIPMTFFGYVALPLPDDESTFAAELRTADHSAVMARVQALGVLTTGRTAARLRVCATIAEVQAAVDEIAALRAELPFGIDGVVIKADAAADQAEAGNGTRAPRWAIAYKLAAVHKITRLLGVDWAVGRTGVIAPRAILDPIEIDGSIVGFATLHNPSDIERRGLMIGDTVSVYKAGDIIPCVEAPLVHARTGAETPIEFPTACPKCGGEVDTSQQRWRCAQGRACGLHAGILYAVGRDQLDIEGIGGRIVTQLVESGAVADVADLFTLTREQFLALDRIDKIADRLMAGIEEARTKPLSRVLCALGVRLTGRSMSRRIARHFGTMDAIRAADVEAMAQVEGIGPGKAAVIVAELVELADVIDKLVAAGVNMTEPGVVPGADAGARGDAGADSGSGSGSGAGSGVSAGSESAAAGEAGPLAGMAVVVTGAMTGALAALSRNEMNELIERAGGTASSGVSKKTALVVAGDKAGSKRAKAEQLGVRILTPEEFAELVGALLPS</sequence>
<dbReference type="GO" id="GO:0046872">
    <property type="term" value="F:metal ion binding"/>
    <property type="evidence" value="ECO:0007669"/>
    <property type="project" value="UniProtKB-KW"/>
</dbReference>
<dbReference type="NCBIfam" id="NF005932">
    <property type="entry name" value="PRK07956.1"/>
    <property type="match status" value="1"/>
</dbReference>
<evidence type="ECO:0000256" key="3">
    <source>
        <dbReference type="ARBA" id="ARBA00022723"/>
    </source>
</evidence>
<dbReference type="Gene3D" id="3.40.50.10190">
    <property type="entry name" value="BRCT domain"/>
    <property type="match status" value="1"/>
</dbReference>
<proteinExistence type="inferred from homology"/>
<feature type="domain" description="BRCT" evidence="12">
    <location>
        <begin position="632"/>
        <end position="706"/>
    </location>
</feature>
<keyword evidence="3 10" id="KW-0479">Metal-binding</keyword>
<dbReference type="Pfam" id="PF00533">
    <property type="entry name" value="BRCT"/>
    <property type="match status" value="1"/>
</dbReference>
<dbReference type="SUPFAM" id="SSF52113">
    <property type="entry name" value="BRCT domain"/>
    <property type="match status" value="1"/>
</dbReference>
<protein>
    <recommendedName>
        <fullName evidence="10">DNA ligase</fullName>
        <ecNumber evidence="10">6.5.1.2</ecNumber>
    </recommendedName>
    <alternativeName>
        <fullName evidence="10">Polydeoxyribonucleotide synthase [NAD(+)]</fullName>
    </alternativeName>
</protein>
<dbReference type="Gene3D" id="2.40.50.140">
    <property type="entry name" value="Nucleic acid-binding proteins"/>
    <property type="match status" value="1"/>
</dbReference>
<feature type="binding site" evidence="10">
    <location>
        <position position="120"/>
    </location>
    <ligand>
        <name>NAD(+)</name>
        <dbReference type="ChEBI" id="CHEBI:57540"/>
    </ligand>
</feature>
<feature type="active site" description="N6-AMP-lysine intermediate" evidence="10">
    <location>
        <position position="122"/>
    </location>
</feature>
<dbReference type="InterPro" id="IPR013839">
    <property type="entry name" value="DNAligase_adenylation"/>
</dbReference>
<dbReference type="Gene3D" id="1.10.287.610">
    <property type="entry name" value="Helix hairpin bin"/>
    <property type="match status" value="1"/>
</dbReference>
<keyword evidence="5 10" id="KW-0862">Zinc</keyword>
<dbReference type="STRING" id="159449.B4N89_33135"/>
<dbReference type="InterPro" id="IPR004150">
    <property type="entry name" value="NAD_DNA_ligase_OB"/>
</dbReference>
<dbReference type="SMART" id="SM00532">
    <property type="entry name" value="LIGANc"/>
    <property type="match status" value="1"/>
</dbReference>
<comment type="cofactor">
    <cofactor evidence="10">
        <name>Mg(2+)</name>
        <dbReference type="ChEBI" id="CHEBI:18420"/>
    </cofactor>
    <cofactor evidence="10">
        <name>Mn(2+)</name>
        <dbReference type="ChEBI" id="CHEBI:29035"/>
    </cofactor>
</comment>
<evidence type="ECO:0000256" key="5">
    <source>
        <dbReference type="ARBA" id="ARBA00022833"/>
    </source>
</evidence>
<evidence type="ECO:0000256" key="6">
    <source>
        <dbReference type="ARBA" id="ARBA00022842"/>
    </source>
</evidence>
<evidence type="ECO:0000256" key="4">
    <source>
        <dbReference type="ARBA" id="ARBA00022763"/>
    </source>
</evidence>
<comment type="catalytic activity">
    <reaction evidence="9 10">
        <text>NAD(+) + (deoxyribonucleotide)n-3'-hydroxyl + 5'-phospho-(deoxyribonucleotide)m = (deoxyribonucleotide)n+m + AMP + beta-nicotinamide D-nucleotide.</text>
        <dbReference type="EC" id="6.5.1.2"/>
    </reaction>
</comment>
<dbReference type="EC" id="6.5.1.2" evidence="10"/>
<dbReference type="SUPFAM" id="SSF50249">
    <property type="entry name" value="Nucleic acid-binding proteins"/>
    <property type="match status" value="1"/>
</dbReference>
<feature type="binding site" evidence="10">
    <location>
        <position position="421"/>
    </location>
    <ligand>
        <name>Zn(2+)</name>
        <dbReference type="ChEBI" id="CHEBI:29105"/>
    </ligand>
</feature>
<evidence type="ECO:0000313" key="14">
    <source>
        <dbReference type="Proteomes" id="UP000190037"/>
    </source>
</evidence>
<comment type="similarity">
    <text evidence="10">Belongs to the NAD-dependent DNA ligase family. LigA subfamily.</text>
</comment>
<dbReference type="PIRSF" id="PIRSF001604">
    <property type="entry name" value="LigA"/>
    <property type="match status" value="1"/>
</dbReference>
<keyword evidence="1 10" id="KW-0436">Ligase</keyword>
<evidence type="ECO:0000256" key="11">
    <source>
        <dbReference type="SAM" id="MobiDB-lite"/>
    </source>
</evidence>
<dbReference type="Proteomes" id="UP000190037">
    <property type="component" value="Unassembled WGS sequence"/>
</dbReference>
<comment type="caution">
    <text evidence="13">The sequence shown here is derived from an EMBL/GenBank/DDBJ whole genome shotgun (WGS) entry which is preliminary data.</text>
</comment>
<dbReference type="AlphaFoldDB" id="A0A1T3NQR8"/>
<dbReference type="SMART" id="SM00292">
    <property type="entry name" value="BRCT"/>
    <property type="match status" value="1"/>
</dbReference>
<feature type="binding site" evidence="10">
    <location>
        <position position="443"/>
    </location>
    <ligand>
        <name>Zn(2+)</name>
        <dbReference type="ChEBI" id="CHEBI:29105"/>
    </ligand>
</feature>
<organism evidence="13 14">
    <name type="scientific">Embleya scabrispora</name>
    <dbReference type="NCBI Taxonomy" id="159449"/>
    <lineage>
        <taxon>Bacteria</taxon>
        <taxon>Bacillati</taxon>
        <taxon>Actinomycetota</taxon>
        <taxon>Actinomycetes</taxon>
        <taxon>Kitasatosporales</taxon>
        <taxon>Streptomycetaceae</taxon>
        <taxon>Embleya</taxon>
    </lineage>
</organism>
<dbReference type="HAMAP" id="MF_01588">
    <property type="entry name" value="DNA_ligase_A"/>
    <property type="match status" value="1"/>
</dbReference>
<dbReference type="InterPro" id="IPR012340">
    <property type="entry name" value="NA-bd_OB-fold"/>
</dbReference>
<dbReference type="RefSeq" id="WP_078980161.1">
    <property type="nucleotide sequence ID" value="NZ_MWQN01000002.1"/>
</dbReference>
<evidence type="ECO:0000256" key="7">
    <source>
        <dbReference type="ARBA" id="ARBA00023027"/>
    </source>
</evidence>
<dbReference type="Gene3D" id="1.10.150.20">
    <property type="entry name" value="5' to 3' exonuclease, C-terminal subdomain"/>
    <property type="match status" value="2"/>
</dbReference>
<dbReference type="PROSITE" id="PS50172">
    <property type="entry name" value="BRCT"/>
    <property type="match status" value="1"/>
</dbReference>
<dbReference type="SUPFAM" id="SSF56091">
    <property type="entry name" value="DNA ligase/mRNA capping enzyme, catalytic domain"/>
    <property type="match status" value="1"/>
</dbReference>
<evidence type="ECO:0000256" key="2">
    <source>
        <dbReference type="ARBA" id="ARBA00022705"/>
    </source>
</evidence>
<dbReference type="InterPro" id="IPR041663">
    <property type="entry name" value="DisA/LigA_HHH"/>
</dbReference>
<keyword evidence="4 10" id="KW-0227">DNA damage</keyword>
<dbReference type="InterPro" id="IPR018239">
    <property type="entry name" value="DNA_ligase_AS"/>
</dbReference>
<dbReference type="CDD" id="cd00114">
    <property type="entry name" value="LIGANc"/>
    <property type="match status" value="1"/>
</dbReference>